<dbReference type="SUPFAM" id="SSF49842">
    <property type="entry name" value="TNF-like"/>
    <property type="match status" value="1"/>
</dbReference>
<comment type="subcellular location">
    <subcellularLocation>
        <location evidence="1">Secreted</location>
    </subcellularLocation>
</comment>
<evidence type="ECO:0000313" key="5">
    <source>
        <dbReference type="Proteomes" id="UP000694844"/>
    </source>
</evidence>
<proteinExistence type="predicted"/>
<organism evidence="5 6">
    <name type="scientific">Crassostrea virginica</name>
    <name type="common">Eastern oyster</name>
    <dbReference type="NCBI Taxonomy" id="6565"/>
    <lineage>
        <taxon>Eukaryota</taxon>
        <taxon>Metazoa</taxon>
        <taxon>Spiralia</taxon>
        <taxon>Lophotrochozoa</taxon>
        <taxon>Mollusca</taxon>
        <taxon>Bivalvia</taxon>
        <taxon>Autobranchia</taxon>
        <taxon>Pteriomorphia</taxon>
        <taxon>Ostreida</taxon>
        <taxon>Ostreoidea</taxon>
        <taxon>Ostreidae</taxon>
        <taxon>Crassostrea</taxon>
    </lineage>
</organism>
<dbReference type="OrthoDB" id="6116908at2759"/>
<evidence type="ECO:0000259" key="4">
    <source>
        <dbReference type="PROSITE" id="PS50871"/>
    </source>
</evidence>
<protein>
    <submittedName>
        <fullName evidence="6">Complement C1q tumor necrosis factor-related protein 3-like</fullName>
    </submittedName>
</protein>
<sequence>MSFGAAPLVFVFVNMVVIGCTDADQQKPSSFLSSYDSYRNICHKIGWEPKCRKQPISDCQRKVIAFHAFLSTRLNKVPTNTIIKFGRVLVNEGNGYDPNTGKFTAPMDGVYSFSWTYHTNKGSIAYLGGFVDGTLTARIGNYHQTNTWENTSGHLIIKMKKGGQFWIQTFLTTTQIIAEDYTSLSGYRISGC</sequence>
<name>A0A8B8BFN7_CRAVI</name>
<dbReference type="SMART" id="SM00110">
    <property type="entry name" value="C1Q"/>
    <property type="match status" value="1"/>
</dbReference>
<evidence type="ECO:0000256" key="3">
    <source>
        <dbReference type="SAM" id="SignalP"/>
    </source>
</evidence>
<dbReference type="GeneID" id="111110026"/>
<dbReference type="InterPro" id="IPR001073">
    <property type="entry name" value="C1q_dom"/>
</dbReference>
<dbReference type="PANTHER" id="PTHR15427:SF33">
    <property type="entry name" value="COLLAGEN IV NC1 DOMAIN-CONTAINING PROTEIN"/>
    <property type="match status" value="1"/>
</dbReference>
<dbReference type="InterPro" id="IPR008983">
    <property type="entry name" value="Tumour_necrosis_fac-like_dom"/>
</dbReference>
<dbReference type="Gene3D" id="2.60.120.40">
    <property type="match status" value="1"/>
</dbReference>
<dbReference type="Pfam" id="PF00386">
    <property type="entry name" value="C1q"/>
    <property type="match status" value="1"/>
</dbReference>
<feature type="chain" id="PRO_5034011309" evidence="3">
    <location>
        <begin position="24"/>
        <end position="192"/>
    </location>
</feature>
<reference evidence="6" key="1">
    <citation type="submission" date="2025-08" db="UniProtKB">
        <authorList>
            <consortium name="RefSeq"/>
        </authorList>
    </citation>
    <scope>IDENTIFICATION</scope>
    <source>
        <tissue evidence="6">Whole sample</tissue>
    </source>
</reference>
<dbReference type="RefSeq" id="XP_022302048.1">
    <property type="nucleotide sequence ID" value="XM_022446340.1"/>
</dbReference>
<keyword evidence="2" id="KW-0964">Secreted</keyword>
<dbReference type="AlphaFoldDB" id="A0A8B8BFN7"/>
<dbReference type="PANTHER" id="PTHR15427">
    <property type="entry name" value="EMILIN ELASTIN MICROFIBRIL INTERFACE-LOCATED PROTEIN ELASTIN MICROFIBRIL INTERFACER"/>
    <property type="match status" value="1"/>
</dbReference>
<gene>
    <name evidence="6" type="primary">LOC111110026</name>
</gene>
<dbReference type="Proteomes" id="UP000694844">
    <property type="component" value="Chromosome 8"/>
</dbReference>
<keyword evidence="3" id="KW-0732">Signal</keyword>
<dbReference type="KEGG" id="cvn:111110026"/>
<keyword evidence="5" id="KW-1185">Reference proteome</keyword>
<dbReference type="PROSITE" id="PS50871">
    <property type="entry name" value="C1Q"/>
    <property type="match status" value="1"/>
</dbReference>
<dbReference type="PRINTS" id="PR00007">
    <property type="entry name" value="COMPLEMNTC1Q"/>
</dbReference>
<evidence type="ECO:0000256" key="1">
    <source>
        <dbReference type="ARBA" id="ARBA00004613"/>
    </source>
</evidence>
<evidence type="ECO:0000256" key="2">
    <source>
        <dbReference type="ARBA" id="ARBA00022525"/>
    </source>
</evidence>
<feature type="signal peptide" evidence="3">
    <location>
        <begin position="1"/>
        <end position="23"/>
    </location>
</feature>
<evidence type="ECO:0000313" key="6">
    <source>
        <dbReference type="RefSeq" id="XP_022302048.1"/>
    </source>
</evidence>
<dbReference type="GO" id="GO:0005581">
    <property type="term" value="C:collagen trimer"/>
    <property type="evidence" value="ECO:0007669"/>
    <property type="project" value="UniProtKB-KW"/>
</dbReference>
<feature type="domain" description="C1q" evidence="4">
    <location>
        <begin position="59"/>
        <end position="192"/>
    </location>
</feature>
<accession>A0A8B8BFN7</accession>
<dbReference type="InterPro" id="IPR050392">
    <property type="entry name" value="Collagen/C1q_domain"/>
</dbReference>